<dbReference type="AlphaFoldDB" id="A0A291W3H0"/>
<dbReference type="KEGG" id="salf:SMD44_p20057"/>
<keyword evidence="2" id="KW-1185">Reference proteome</keyword>
<keyword evidence="1" id="KW-0614">Plasmid</keyword>
<dbReference type="EMBL" id="CP023977">
    <property type="protein sequence ID" value="ATM24840.1"/>
    <property type="molecule type" value="Genomic_DNA"/>
</dbReference>
<dbReference type="Gene3D" id="1.10.600.10">
    <property type="entry name" value="Farnesyl Diphosphate Synthase"/>
    <property type="match status" value="1"/>
</dbReference>
<accession>A0A291W3H0</accession>
<evidence type="ECO:0000313" key="2">
    <source>
        <dbReference type="Proteomes" id="UP000195880"/>
    </source>
</evidence>
<protein>
    <recommendedName>
        <fullName evidence="3">Terpene synthase</fullName>
    </recommendedName>
</protein>
<dbReference type="Pfam" id="PF19086">
    <property type="entry name" value="Terpene_syn_C_2"/>
    <property type="match status" value="1"/>
</dbReference>
<sequence length="316" mass="36133">MTDFEVPSVPELYCPFPASVHPRAEEIEEHMMRWAVERELPLDEAHEKRIRRTRWGILVGRCFPFGAFEPTLLFARLYVLVSEYDQIFLEEPASAGRPTRTASNLLRVLTIINDPEHELPKDATVWERAWQEWICDFNAVATPFQQTRFLTGMAEYCMGGACEATYRGRQERPPLAEYLAIRRFTAGLRLSFVTAPIEVGCGYEIPPGLWHRPDVTALTKSHQTVYGYTNDILTCLRDPEMSLPTALAQERGWPLQRAIEAAADMLRQETDAFIRLCAQVRDQGPAPLPQYVDALQTCLAGHYAWYAETGRYEIPH</sequence>
<dbReference type="InterPro" id="IPR008949">
    <property type="entry name" value="Isoprenoid_synthase_dom_sf"/>
</dbReference>
<evidence type="ECO:0008006" key="3">
    <source>
        <dbReference type="Google" id="ProtNLM"/>
    </source>
</evidence>
<evidence type="ECO:0000313" key="1">
    <source>
        <dbReference type="EMBL" id="ATM24840.1"/>
    </source>
</evidence>
<dbReference type="SUPFAM" id="SSF48576">
    <property type="entry name" value="Terpenoid synthases"/>
    <property type="match status" value="1"/>
</dbReference>
<organism evidence="1 2">
    <name type="scientific">Streptomyces alboflavus</name>
    <dbReference type="NCBI Taxonomy" id="67267"/>
    <lineage>
        <taxon>Bacteria</taxon>
        <taxon>Bacillati</taxon>
        <taxon>Actinomycetota</taxon>
        <taxon>Actinomycetes</taxon>
        <taxon>Kitasatosporales</taxon>
        <taxon>Streptomycetaceae</taxon>
        <taxon>Streptomyces</taxon>
    </lineage>
</organism>
<dbReference type="Proteomes" id="UP000195880">
    <property type="component" value="Plasmid pMDJK44.2"/>
</dbReference>
<reference evidence="1 2" key="1">
    <citation type="submission" date="2017-10" db="EMBL/GenBank/DDBJ databases">
        <title>Streptomyces alboflavus Genome sequencing and assembly.</title>
        <authorList>
            <person name="Wang Y."/>
            <person name="Du B."/>
            <person name="Ding Y."/>
            <person name="Liu H."/>
            <person name="Hou Q."/>
            <person name="Liu K."/>
            <person name="Wang C."/>
            <person name="Yao L."/>
        </authorList>
    </citation>
    <scope>NUCLEOTIDE SEQUENCE [LARGE SCALE GENOMIC DNA]</scope>
    <source>
        <strain evidence="1 2">MDJK44</strain>
        <plasmid evidence="2">Plasmid pmdjk44.2</plasmid>
    </source>
</reference>
<geneLocation type="plasmid" evidence="2">
    <name>pmdjk44.2</name>
</geneLocation>
<gene>
    <name evidence="1" type="ORF">SMD44_p20057</name>
</gene>
<name>A0A291W3H0_9ACTN</name>
<proteinExistence type="predicted"/>